<proteinExistence type="predicted"/>
<name>A0ABU7AVT5_9TELE</name>
<dbReference type="Proteomes" id="UP001345963">
    <property type="component" value="Unassembled WGS sequence"/>
</dbReference>
<reference evidence="1 2" key="1">
    <citation type="submission" date="2021-07" db="EMBL/GenBank/DDBJ databases">
        <authorList>
            <person name="Palmer J.M."/>
        </authorList>
    </citation>
    <scope>NUCLEOTIDE SEQUENCE [LARGE SCALE GENOMIC DNA]</scope>
    <source>
        <strain evidence="1 2">AT_MEX2019</strain>
        <tissue evidence="1">Muscle</tissue>
    </source>
</reference>
<feature type="non-terminal residue" evidence="1">
    <location>
        <position position="1"/>
    </location>
</feature>
<sequence length="112" mass="12147">EGGDDDSDDPQVYESMFNIQSQANSSDTTQASELELPHLPAVVSQDKKEDSSLEDVYEYDRPRPVVPLAPTRRNFSEINCPAAAFSSLSMDASVEAGTHSQPAVASRVLTCK</sequence>
<accession>A0ABU7AVT5</accession>
<dbReference type="EMBL" id="JAHUTI010030389">
    <property type="protein sequence ID" value="MED6241985.1"/>
    <property type="molecule type" value="Genomic_DNA"/>
</dbReference>
<gene>
    <name evidence="1" type="ORF">ATANTOWER_031488</name>
</gene>
<organism evidence="1 2">
    <name type="scientific">Ataeniobius toweri</name>
    <dbReference type="NCBI Taxonomy" id="208326"/>
    <lineage>
        <taxon>Eukaryota</taxon>
        <taxon>Metazoa</taxon>
        <taxon>Chordata</taxon>
        <taxon>Craniata</taxon>
        <taxon>Vertebrata</taxon>
        <taxon>Euteleostomi</taxon>
        <taxon>Actinopterygii</taxon>
        <taxon>Neopterygii</taxon>
        <taxon>Teleostei</taxon>
        <taxon>Neoteleostei</taxon>
        <taxon>Acanthomorphata</taxon>
        <taxon>Ovalentaria</taxon>
        <taxon>Atherinomorphae</taxon>
        <taxon>Cyprinodontiformes</taxon>
        <taxon>Goodeidae</taxon>
        <taxon>Ataeniobius</taxon>
    </lineage>
</organism>
<comment type="caution">
    <text evidence="1">The sequence shown here is derived from an EMBL/GenBank/DDBJ whole genome shotgun (WGS) entry which is preliminary data.</text>
</comment>
<keyword evidence="2" id="KW-1185">Reference proteome</keyword>
<protein>
    <submittedName>
        <fullName evidence="1">Uncharacterized protein</fullName>
    </submittedName>
</protein>
<evidence type="ECO:0000313" key="2">
    <source>
        <dbReference type="Proteomes" id="UP001345963"/>
    </source>
</evidence>
<evidence type="ECO:0000313" key="1">
    <source>
        <dbReference type="EMBL" id="MED6241985.1"/>
    </source>
</evidence>